<evidence type="ECO:0000313" key="1">
    <source>
        <dbReference type="EMBL" id="KAG5176093.1"/>
    </source>
</evidence>
<organism evidence="1 2">
    <name type="scientific">Tribonema minus</name>
    <dbReference type="NCBI Taxonomy" id="303371"/>
    <lineage>
        <taxon>Eukaryota</taxon>
        <taxon>Sar</taxon>
        <taxon>Stramenopiles</taxon>
        <taxon>Ochrophyta</taxon>
        <taxon>PX clade</taxon>
        <taxon>Xanthophyceae</taxon>
        <taxon>Tribonematales</taxon>
        <taxon>Tribonemataceae</taxon>
        <taxon>Tribonema</taxon>
    </lineage>
</organism>
<dbReference type="AlphaFoldDB" id="A0A836C8T9"/>
<protein>
    <recommendedName>
        <fullName evidence="3">DUF5602 domain-containing protein</fullName>
    </recommendedName>
</protein>
<comment type="caution">
    <text evidence="1">The sequence shown here is derived from an EMBL/GenBank/DDBJ whole genome shotgun (WGS) entry which is preliminary data.</text>
</comment>
<evidence type="ECO:0000313" key="2">
    <source>
        <dbReference type="Proteomes" id="UP000664859"/>
    </source>
</evidence>
<keyword evidence="2" id="KW-1185">Reference proteome</keyword>
<dbReference type="Proteomes" id="UP000664859">
    <property type="component" value="Unassembled WGS sequence"/>
</dbReference>
<sequence length="395" mass="42205">MSAITQEHSQRNAISAISYVYHAAHPDWRKSVVPVHGGGTSCICSRGKISADRAVQGRGTRQDLGRRDMPARVYSDKFNLPGSAMVVGADGVPGFPPIPSVGLYRSFYEEAGGVPMAVGLQFGGVDVLNPDTMQLSPVVTDMLHYAPVPEEAKVPFQTITISAARFGHPGDFAAVPHYDIHFFMIPPLDVVDIPSTKLACVPPAGPADMGTNFLCLPDPATITAPDPVTGFPRPGPWGVECADCAYEKQYRALPCTLPASHVPWMAVPANGMHLAPANSAAFPDGAPGCENDADGINGWSRTDPCFEHVPLLGSYNGELVFFEPMITLKALAAVPVGGDKQCETFGLPDDAVYTRAGWYPATYCWAHPAENVYEISVTDFTYHDYATECPAPPAA</sequence>
<evidence type="ECO:0008006" key="3">
    <source>
        <dbReference type="Google" id="ProtNLM"/>
    </source>
</evidence>
<reference evidence="1" key="1">
    <citation type="submission" date="2021-02" db="EMBL/GenBank/DDBJ databases">
        <title>First Annotated Genome of the Yellow-green Alga Tribonema minus.</title>
        <authorList>
            <person name="Mahan K.M."/>
        </authorList>
    </citation>
    <scope>NUCLEOTIDE SEQUENCE</scope>
    <source>
        <strain evidence="1">UTEX B ZZ1240</strain>
    </source>
</reference>
<proteinExistence type="predicted"/>
<dbReference type="EMBL" id="JAFCMP010000541">
    <property type="protein sequence ID" value="KAG5176093.1"/>
    <property type="molecule type" value="Genomic_DNA"/>
</dbReference>
<gene>
    <name evidence="1" type="ORF">JKP88DRAFT_336663</name>
</gene>
<name>A0A836C8T9_9STRA</name>
<accession>A0A836C8T9</accession>